<proteinExistence type="predicted"/>
<organism evidence="1">
    <name type="scientific">Rhizophora mucronata</name>
    <name type="common">Asiatic mangrove</name>
    <dbReference type="NCBI Taxonomy" id="61149"/>
    <lineage>
        <taxon>Eukaryota</taxon>
        <taxon>Viridiplantae</taxon>
        <taxon>Streptophyta</taxon>
        <taxon>Embryophyta</taxon>
        <taxon>Tracheophyta</taxon>
        <taxon>Spermatophyta</taxon>
        <taxon>Magnoliopsida</taxon>
        <taxon>eudicotyledons</taxon>
        <taxon>Gunneridae</taxon>
        <taxon>Pentapetalae</taxon>
        <taxon>rosids</taxon>
        <taxon>fabids</taxon>
        <taxon>Malpighiales</taxon>
        <taxon>Rhizophoraceae</taxon>
        <taxon>Rhizophora</taxon>
    </lineage>
</organism>
<reference evidence="1" key="1">
    <citation type="submission" date="2018-02" db="EMBL/GenBank/DDBJ databases">
        <title>Rhizophora mucronata_Transcriptome.</title>
        <authorList>
            <person name="Meera S.P."/>
            <person name="Sreeshan A."/>
            <person name="Augustine A."/>
        </authorList>
    </citation>
    <scope>NUCLEOTIDE SEQUENCE</scope>
    <source>
        <tissue evidence="1">Leaf</tissue>
    </source>
</reference>
<accession>A0A2P2PRJ4</accession>
<dbReference type="EMBL" id="GGEC01076795">
    <property type="protein sequence ID" value="MBX57279.1"/>
    <property type="molecule type" value="Transcribed_RNA"/>
</dbReference>
<sequence length="26" mass="2939">MISISLLSAPFCSCHPIGVWKMQYII</sequence>
<name>A0A2P2PRJ4_RHIMU</name>
<evidence type="ECO:0000313" key="1">
    <source>
        <dbReference type="EMBL" id="MBX57279.1"/>
    </source>
</evidence>
<protein>
    <submittedName>
        <fullName evidence="1">Uncharacterized protein</fullName>
    </submittedName>
</protein>
<dbReference type="AlphaFoldDB" id="A0A2P2PRJ4"/>